<keyword evidence="1" id="KW-0472">Membrane</keyword>
<dbReference type="Proteomes" id="UP000174965">
    <property type="component" value="Segment"/>
</dbReference>
<gene>
    <name evidence="2" type="ORF">cyUL11</name>
</gene>
<dbReference type="EMBL" id="JN227533">
    <property type="protein sequence ID" value="AEQ32095.1"/>
    <property type="molecule type" value="Genomic_DNA"/>
</dbReference>
<feature type="transmembrane region" description="Helical" evidence="1">
    <location>
        <begin position="202"/>
        <end position="219"/>
    </location>
</feature>
<evidence type="ECO:0000313" key="3">
    <source>
        <dbReference type="Proteomes" id="UP000174965"/>
    </source>
</evidence>
<evidence type="ECO:0000256" key="1">
    <source>
        <dbReference type="SAM" id="Phobius"/>
    </source>
</evidence>
<proteinExistence type="predicted"/>
<protein>
    <submittedName>
        <fullName evidence="2">Membrane glycoprotein UL11</fullName>
    </submittedName>
</protein>
<sequence length="226" mass="25348">MLVQYSSTIQISTIYLSILFLRIMYSDTSSSKKLTCIPISGTAGRNVTLNPPPFNHHTTYVYWYRQIGKGTNELCRYVPHKQERNARIKFQCLSNYSLLLINVTVSYNSNYTVKLDLGLGTMSITCYTLTVKTTTQIVKTTTRKPTTTTSTTSTATAATTIQTTFTTESPNTNVHSDSEPKATLALNETSELQIREHTNLHAIWLLLPILIVIICFFTANSKTTEL</sequence>
<keyword evidence="3" id="KW-1185">Reference proteome</keyword>
<dbReference type="SUPFAM" id="SSF48726">
    <property type="entry name" value="Immunoglobulin"/>
    <property type="match status" value="1"/>
</dbReference>
<name>G8H121_9BETA</name>
<dbReference type="InterPro" id="IPR013783">
    <property type="entry name" value="Ig-like_fold"/>
</dbReference>
<keyword evidence="1" id="KW-1133">Transmembrane helix</keyword>
<dbReference type="Gene3D" id="2.60.40.10">
    <property type="entry name" value="Immunoglobulins"/>
    <property type="match status" value="1"/>
</dbReference>
<organism evidence="2 3">
    <name type="scientific">macacine betaherpesvirus 8</name>
    <dbReference type="NCBI Taxonomy" id="2560567"/>
    <lineage>
        <taxon>Viruses</taxon>
        <taxon>Duplodnaviria</taxon>
        <taxon>Heunggongvirae</taxon>
        <taxon>Peploviricota</taxon>
        <taxon>Herviviricetes</taxon>
        <taxon>Herpesvirales</taxon>
        <taxon>Orthoherpesviridae</taxon>
        <taxon>Betaherpesvirinae</taxon>
        <taxon>Cytomegalovirus</taxon>
        <taxon>Cytomegalovirus macacinebeta8</taxon>
    </lineage>
</organism>
<accession>G8H121</accession>
<reference evidence="2 3" key="1">
    <citation type="journal article" date="2011" name="J. Virol.">
        <title>Genomic sequencing and characterization of cynomolgus macaque cytomegalovirus.</title>
        <authorList>
            <person name="Marsh A.K."/>
            <person name="Willer D.O."/>
            <person name="Ambagala A.P."/>
            <person name="Dzamba M."/>
            <person name="Chan J.K."/>
            <person name="Pilon R."/>
            <person name="Fournier J."/>
            <person name="Sandstrom P."/>
            <person name="Brudno M."/>
            <person name="Macdonald K.S."/>
        </authorList>
    </citation>
    <scope>NUCLEOTIDE SEQUENCE [LARGE SCALE GENOMIC DNA]</scope>
    <source>
        <strain evidence="2 3">Ottawa</strain>
    </source>
</reference>
<evidence type="ECO:0000313" key="2">
    <source>
        <dbReference type="EMBL" id="AEQ32095.1"/>
    </source>
</evidence>
<dbReference type="InterPro" id="IPR036179">
    <property type="entry name" value="Ig-like_dom_sf"/>
</dbReference>
<keyword evidence="1" id="KW-0812">Transmembrane</keyword>